<name>A0A090XET1_IXORI</name>
<dbReference type="Pfam" id="PF02098">
    <property type="entry name" value="His_binding"/>
    <property type="match status" value="1"/>
</dbReference>
<feature type="signal peptide" evidence="1">
    <location>
        <begin position="1"/>
        <end position="20"/>
    </location>
</feature>
<accession>A0A090XET1</accession>
<dbReference type="EMBL" id="GBIH01001302">
    <property type="protein sequence ID" value="JAC93408.1"/>
    <property type="molecule type" value="mRNA"/>
</dbReference>
<dbReference type="GO" id="GO:0043176">
    <property type="term" value="F:amine binding"/>
    <property type="evidence" value="ECO:0007669"/>
    <property type="project" value="InterPro"/>
</dbReference>
<dbReference type="InterPro" id="IPR002970">
    <property type="entry name" value="Tick_his-bd"/>
</dbReference>
<dbReference type="AlphaFoldDB" id="A0A090XET1"/>
<organism evidence="2">
    <name type="scientific">Ixodes ricinus</name>
    <name type="common">Common tick</name>
    <name type="synonym">Acarus ricinus</name>
    <dbReference type="NCBI Taxonomy" id="34613"/>
    <lineage>
        <taxon>Eukaryota</taxon>
        <taxon>Metazoa</taxon>
        <taxon>Ecdysozoa</taxon>
        <taxon>Arthropoda</taxon>
        <taxon>Chelicerata</taxon>
        <taxon>Arachnida</taxon>
        <taxon>Acari</taxon>
        <taxon>Parasitiformes</taxon>
        <taxon>Ixodida</taxon>
        <taxon>Ixodoidea</taxon>
        <taxon>Ixodidae</taxon>
        <taxon>Ixodinae</taxon>
        <taxon>Ixodes</taxon>
    </lineage>
</organism>
<evidence type="ECO:0000313" key="2">
    <source>
        <dbReference type="EMBL" id="JAC93408.1"/>
    </source>
</evidence>
<feature type="chain" id="PRO_5001869169" evidence="1">
    <location>
        <begin position="21"/>
        <end position="187"/>
    </location>
</feature>
<dbReference type="GO" id="GO:0030682">
    <property type="term" value="P:symbiont-mediated perturbation of host defenses"/>
    <property type="evidence" value="ECO:0007669"/>
    <property type="project" value="InterPro"/>
</dbReference>
<evidence type="ECO:0000256" key="1">
    <source>
        <dbReference type="SAM" id="SignalP"/>
    </source>
</evidence>
<dbReference type="InterPro" id="IPR012674">
    <property type="entry name" value="Calycin"/>
</dbReference>
<sequence length="187" mass="21372">MKVFEVALCLFATLRGVSLAVNSRTIDNAWQLSNEIGQFQKASEVITHKGVYYLVFGTKNLPYDCVASTVTAMYDSDKAASYKRIYITSSQKTEVTGSASVASDIRGQGTVIYMSIMGYERRVKYQVVFAERNKCHILHNPETGAYQLWVNQDEVKYLPRGCDFVYWLVTYRLETHIIYNEEKCKLV</sequence>
<reference evidence="2" key="1">
    <citation type="journal article" date="2015" name="PLoS Negl. Trop. Dis.">
        <title>Deep Sequencing Analysis of the Ixodes ricinus Haemocytome.</title>
        <authorList>
            <person name="Kotsyfakis M."/>
            <person name="Kopacek P."/>
            <person name="Franta Z."/>
            <person name="Pedra J.H."/>
            <person name="Ribeiro J.M."/>
        </authorList>
    </citation>
    <scope>NUCLEOTIDE SEQUENCE</scope>
</reference>
<dbReference type="Gene3D" id="2.40.128.20">
    <property type="match status" value="1"/>
</dbReference>
<proteinExistence type="evidence at transcript level"/>
<protein>
    <submittedName>
        <fullName evidence="2">Putative secreted protein</fullName>
    </submittedName>
</protein>
<dbReference type="SUPFAM" id="SSF50814">
    <property type="entry name" value="Lipocalins"/>
    <property type="match status" value="1"/>
</dbReference>
<keyword evidence="1" id="KW-0732">Signal</keyword>